<reference evidence="1" key="1">
    <citation type="submission" date="2021-01" db="EMBL/GenBank/DDBJ databases">
        <authorList>
            <consortium name="Genoscope - CEA"/>
            <person name="William W."/>
        </authorList>
    </citation>
    <scope>NUCLEOTIDE SEQUENCE</scope>
</reference>
<dbReference type="EMBL" id="CAJJDP010000105">
    <property type="protein sequence ID" value="CAD8193879.1"/>
    <property type="molecule type" value="Genomic_DNA"/>
</dbReference>
<dbReference type="OrthoDB" id="288210at2759"/>
<sequence>MISSEREYLNVKGQQYQAIHSKRYNSPGEVTLSISQMPSLPQLNLQAKQSLSKPLSKDFSSMSSIHLKPLICKNKSCIYLVRSLEDKILKCILRIKEIAKENNLLRKRLQMDQVIVDQLIPSTHRSQKSMDFNQLPDDQSQVIRSNIPSVHETYQFAKFHNEIVTTKLNKQIKDIFNNLNYAMQQPILDLNWIKNNQLSNSQMQIHKCFKCSNNSNKQMIELECNHFYHKTCFCEHVVSSQNQISLWCLCKQKINEFDMLQLAKTQNTIIQEMKHIQQLCLLIKSPDKLSFYKCELNNCAFIVVSKQENTSVIQSYCQSCLEYRQFYKQEQNLK</sequence>
<keyword evidence="2" id="KW-1185">Reference proteome</keyword>
<organism evidence="1 2">
    <name type="scientific">Paramecium octaurelia</name>
    <dbReference type="NCBI Taxonomy" id="43137"/>
    <lineage>
        <taxon>Eukaryota</taxon>
        <taxon>Sar</taxon>
        <taxon>Alveolata</taxon>
        <taxon>Ciliophora</taxon>
        <taxon>Intramacronucleata</taxon>
        <taxon>Oligohymenophorea</taxon>
        <taxon>Peniculida</taxon>
        <taxon>Parameciidae</taxon>
        <taxon>Paramecium</taxon>
    </lineage>
</organism>
<evidence type="ECO:0000313" key="1">
    <source>
        <dbReference type="EMBL" id="CAD8193879.1"/>
    </source>
</evidence>
<accession>A0A8S1X0E7</accession>
<evidence type="ECO:0000313" key="2">
    <source>
        <dbReference type="Proteomes" id="UP000683925"/>
    </source>
</evidence>
<proteinExistence type="predicted"/>
<dbReference type="Proteomes" id="UP000683925">
    <property type="component" value="Unassembled WGS sequence"/>
</dbReference>
<dbReference type="OMA" id="IELECNH"/>
<comment type="caution">
    <text evidence="1">The sequence shown here is derived from an EMBL/GenBank/DDBJ whole genome shotgun (WGS) entry which is preliminary data.</text>
</comment>
<name>A0A8S1X0E7_PAROT</name>
<protein>
    <submittedName>
        <fullName evidence="1">Uncharacterized protein</fullName>
    </submittedName>
</protein>
<gene>
    <name evidence="1" type="ORF">POCTA_138.1.T1050161</name>
</gene>
<dbReference type="AlphaFoldDB" id="A0A8S1X0E7"/>